<feature type="region of interest" description="Disordered" evidence="4">
    <location>
        <begin position="298"/>
        <end position="346"/>
    </location>
</feature>
<evidence type="ECO:0000313" key="7">
    <source>
        <dbReference type="Proteomes" id="UP000660262"/>
    </source>
</evidence>
<dbReference type="Proteomes" id="UP000660262">
    <property type="component" value="Unassembled WGS sequence"/>
</dbReference>
<feature type="region of interest" description="Disordered" evidence="4">
    <location>
        <begin position="381"/>
        <end position="423"/>
    </location>
</feature>
<dbReference type="SUPFAM" id="SSF47473">
    <property type="entry name" value="EF-hand"/>
    <property type="match status" value="1"/>
</dbReference>
<keyword evidence="1" id="KW-0479">Metal-binding</keyword>
<dbReference type="InterPro" id="IPR011992">
    <property type="entry name" value="EF-hand-dom_pair"/>
</dbReference>
<feature type="domain" description="EF-hand" evidence="5">
    <location>
        <begin position="59"/>
        <end position="94"/>
    </location>
</feature>
<evidence type="ECO:0000313" key="6">
    <source>
        <dbReference type="EMBL" id="GHP03194.1"/>
    </source>
</evidence>
<comment type="caution">
    <text evidence="6">The sequence shown here is derived from an EMBL/GenBank/DDBJ whole genome shotgun (WGS) entry which is preliminary data.</text>
</comment>
<dbReference type="PROSITE" id="PS50222">
    <property type="entry name" value="EF_HAND_2"/>
    <property type="match status" value="2"/>
</dbReference>
<evidence type="ECO:0000259" key="5">
    <source>
        <dbReference type="PROSITE" id="PS50222"/>
    </source>
</evidence>
<feature type="compositionally biased region" description="Polar residues" evidence="4">
    <location>
        <begin position="242"/>
        <end position="251"/>
    </location>
</feature>
<protein>
    <recommendedName>
        <fullName evidence="5">EF-hand domain-containing protein</fullName>
    </recommendedName>
</protein>
<evidence type="ECO:0000256" key="1">
    <source>
        <dbReference type="ARBA" id="ARBA00022723"/>
    </source>
</evidence>
<dbReference type="AlphaFoldDB" id="A0A830H805"/>
<keyword evidence="3" id="KW-0106">Calcium</keyword>
<dbReference type="InterPro" id="IPR018247">
    <property type="entry name" value="EF_Hand_1_Ca_BS"/>
</dbReference>
<accession>A0A830H805</accession>
<reference evidence="6" key="1">
    <citation type="submission" date="2020-10" db="EMBL/GenBank/DDBJ databases">
        <title>Unveiling of a novel bifunctional photoreceptor, Dualchrome1, isolated from a cosmopolitan green alga.</title>
        <authorList>
            <person name="Suzuki S."/>
            <person name="Kawachi M."/>
        </authorList>
    </citation>
    <scope>NUCLEOTIDE SEQUENCE</scope>
    <source>
        <strain evidence="6">NIES 2893</strain>
    </source>
</reference>
<dbReference type="CDD" id="cd00051">
    <property type="entry name" value="EFh"/>
    <property type="match status" value="2"/>
</dbReference>
<dbReference type="Gene3D" id="1.10.238.10">
    <property type="entry name" value="EF-hand"/>
    <property type="match status" value="2"/>
</dbReference>
<feature type="region of interest" description="Disordered" evidence="4">
    <location>
        <begin position="1"/>
        <end position="45"/>
    </location>
</feature>
<gene>
    <name evidence="6" type="ORF">PPROV_000194900</name>
</gene>
<name>A0A830H805_9CHLO</name>
<dbReference type="OrthoDB" id="191686at2759"/>
<proteinExistence type="predicted"/>
<feature type="region of interest" description="Disordered" evidence="4">
    <location>
        <begin position="233"/>
        <end position="263"/>
    </location>
</feature>
<evidence type="ECO:0000256" key="3">
    <source>
        <dbReference type="ARBA" id="ARBA00022837"/>
    </source>
</evidence>
<dbReference type="EMBL" id="BNJQ01000005">
    <property type="protein sequence ID" value="GHP03194.1"/>
    <property type="molecule type" value="Genomic_DNA"/>
</dbReference>
<dbReference type="GO" id="GO:0005509">
    <property type="term" value="F:calcium ion binding"/>
    <property type="evidence" value="ECO:0007669"/>
    <property type="project" value="InterPro"/>
</dbReference>
<dbReference type="Pfam" id="PF13202">
    <property type="entry name" value="EF-hand_5"/>
    <property type="match status" value="1"/>
</dbReference>
<feature type="domain" description="EF-hand" evidence="5">
    <location>
        <begin position="126"/>
        <end position="161"/>
    </location>
</feature>
<keyword evidence="7" id="KW-1185">Reference proteome</keyword>
<feature type="compositionally biased region" description="Low complexity" evidence="4">
    <location>
        <begin position="392"/>
        <end position="401"/>
    </location>
</feature>
<sequence length="423" mass="46275">MGLCTSLELVDKTPPLPSPGGGRHAHDRDAANAEKASGLTGNGDDADSMDTAAKLDRDKALAALTARFKKADTSGDGEINYKEFIHALRIEDTYLSKRLFHMFDEDESGGVTLDELLDILSSYTRNEKNRVDFAYNLYDNNGDGYIGADEIKKAVDVSFAGKSAGERKNARTKLAKILGTHDIDENVRLDFAQFKVVFHKFSNIWYPSMALYDILCQFSQPAARMMKKLNITKTASFRRRNTQATGGNQKRNMGHANTPPSVKGKNVFAWLKSPSFGGLLSPSRGDLLKNMSQSFRRRLQSQVKSTKYDDDGDHDASKGGRGGNGRRGRAAAASNKNAKGKKSTQVHPLLVEDLSGTDSPSNKSFLSSPFSAASRKRLWEALRGSPSDQRSRAAAPSPGAPQMHGIDYSNQLTMAAARRSRFA</sequence>
<dbReference type="PANTHER" id="PTHR45942">
    <property type="entry name" value="PROTEIN PHOSPATASE 3 REGULATORY SUBUNIT B ALPHA ISOFORM TYPE 1"/>
    <property type="match status" value="1"/>
</dbReference>
<organism evidence="6 7">
    <name type="scientific">Pycnococcus provasolii</name>
    <dbReference type="NCBI Taxonomy" id="41880"/>
    <lineage>
        <taxon>Eukaryota</taxon>
        <taxon>Viridiplantae</taxon>
        <taxon>Chlorophyta</taxon>
        <taxon>Pseudoscourfieldiophyceae</taxon>
        <taxon>Pseudoscourfieldiales</taxon>
        <taxon>Pycnococcaceae</taxon>
        <taxon>Pycnococcus</taxon>
    </lineage>
</organism>
<keyword evidence="2" id="KW-0677">Repeat</keyword>
<dbReference type="InterPro" id="IPR002048">
    <property type="entry name" value="EF_hand_dom"/>
</dbReference>
<dbReference type="PROSITE" id="PS00018">
    <property type="entry name" value="EF_HAND_1"/>
    <property type="match status" value="2"/>
</dbReference>
<feature type="compositionally biased region" description="Basic and acidic residues" evidence="4">
    <location>
        <begin position="306"/>
        <end position="318"/>
    </location>
</feature>
<dbReference type="Pfam" id="PF13499">
    <property type="entry name" value="EF-hand_7"/>
    <property type="match status" value="1"/>
</dbReference>
<evidence type="ECO:0000256" key="4">
    <source>
        <dbReference type="SAM" id="MobiDB-lite"/>
    </source>
</evidence>
<evidence type="ECO:0000256" key="2">
    <source>
        <dbReference type="ARBA" id="ARBA00022737"/>
    </source>
</evidence>
<dbReference type="SMART" id="SM00054">
    <property type="entry name" value="EFh"/>
    <property type="match status" value="4"/>
</dbReference>